<dbReference type="AlphaFoldDB" id="A0A1B1CGN9"/>
<dbReference type="InterPro" id="IPR050953">
    <property type="entry name" value="N4_N6_ade-DNA_methylase"/>
</dbReference>
<dbReference type="EC" id="2.1.1.72" evidence="2"/>
<evidence type="ECO:0000256" key="5">
    <source>
        <dbReference type="ARBA" id="ARBA00022747"/>
    </source>
</evidence>
<accession>A0A1B1CGN9</accession>
<proteinExistence type="inferred from homology"/>
<sequence length="1118" mass="122590">MTVDGPFTRALSTFGASTKSKLSNIAVAGAAEDQLRAPLEALMQNLAAICQFPEGSVELVGESSLAELATRPDYAVVAHNALVGFIEVKAPGKGADPRRFSDPHDKAQWKKLRSLPNLLYTDGNAFSLWRDGELRGSVIYLQGDVEASGSSLSAPATLLPLIADFLSWRPIPPSNPKQLAEISARLCRFLRDEVVEQMSRGSSALTELAKDWRVLLFPQATDEEFADGYAQAVTFGLLVARAKNISLAGGIDHAAHELRKTDSLIGTALRLLTDDTANQDALKTSLGTLTRVLEEVNWSSLSKGHTDAWLYFYEDFLEVYDNALRKRTGSYYTPPEVVDAMVRLVDDALRSPELFDRRAGFASPDVIVADPAVGTGTFLLGILRKIEEVIEEDQGPGAVAEAISAAAHRLIGFEIQFGPFAVAQLRLLAEMHALTHSALVPGLRLFITDTLGNPYAEEERLPQILQPIGKSRRDANAVKRGEPITVVIGNPPYKEKAKGRGGWIEAGSDGRMAPMDRWSPPKEWGVGAHTKHLKNLYIYFWRWATWKVFGSGVAETTGETETDRAGIVCFITAAGFLNGPGFEKMRDDLRRDCTEIWVIDCSPEGHQPDVPTRIFEGVQQPLCIVLAARKPAKDRSLPARMRFYSLPEGKRDEKFRALAQVALNGPHWSDGPSGWRDPFLPVSRGAWSGYPLVEELFSYNGSGVMPGRTWVIAPDAETLAKRWKALTQQKDPEKREALFHPHQNGDKTSTKSSSKGLPGHEERLESVAKDSAPVIAPVRYAFRSLDRQWIIPDNRLLNRPNPTLWAAHSTRQVYLTCLEAHSPTSGPAISFSGQVPDLHHYKGSFGGRVFPLWRDAGASASNVKPAFTDYLSTALGVEVLPEDVLAYLAAVMAHPAFVERFSSDLVRPKLRVPITADVAVFKKALSIGEEVIWLHCYGERFANPLNGRPSGPPRLPKGQGPFVPLGGAIPGAPQALPDVMEYDPASKRLKIGGGFIDNVPERVWNYEISGKNVLRQWFSYRRLDRSKPIIGDRRPPSALDHIQPDHWIAEYTTDLLDLLHVVGRLVSLEERQGDLLNQVCDGPLLASETLAAAGALASVGTSGGHVATNSAQKDLFSM</sequence>
<evidence type="ECO:0000256" key="7">
    <source>
        <dbReference type="SAM" id="MobiDB-lite"/>
    </source>
</evidence>
<keyword evidence="4 10" id="KW-0808">Transferase</keyword>
<name>A0A1B1CGN9_RHILE</name>
<dbReference type="SUPFAM" id="SSF53335">
    <property type="entry name" value="S-adenosyl-L-methionine-dependent methyltransferases"/>
    <property type="match status" value="1"/>
</dbReference>
<dbReference type="REBASE" id="154863">
    <property type="entry name" value="Rle10ORF22610P"/>
</dbReference>
<evidence type="ECO:0000259" key="8">
    <source>
        <dbReference type="Pfam" id="PF02384"/>
    </source>
</evidence>
<dbReference type="GO" id="GO:0003677">
    <property type="term" value="F:DNA binding"/>
    <property type="evidence" value="ECO:0007669"/>
    <property type="project" value="InterPro"/>
</dbReference>
<gene>
    <name evidence="10" type="ORF">BA011_22610</name>
</gene>
<dbReference type="PANTHER" id="PTHR33841:SF1">
    <property type="entry name" value="DNA METHYLTRANSFERASE A"/>
    <property type="match status" value="1"/>
</dbReference>
<feature type="compositionally biased region" description="Basic and acidic residues" evidence="7">
    <location>
        <begin position="730"/>
        <end position="749"/>
    </location>
</feature>
<dbReference type="InterPro" id="IPR002052">
    <property type="entry name" value="DNA_methylase_N6_adenine_CS"/>
</dbReference>
<dbReference type="GO" id="GO:0009007">
    <property type="term" value="F:site-specific DNA-methyltransferase (adenine-specific) activity"/>
    <property type="evidence" value="ECO:0007669"/>
    <property type="project" value="UniProtKB-EC"/>
</dbReference>
<keyword evidence="5" id="KW-0680">Restriction system</keyword>
<feature type="domain" description="DNA methylase adenine-specific" evidence="8">
    <location>
        <begin position="312"/>
        <end position="496"/>
    </location>
</feature>
<evidence type="ECO:0000259" key="9">
    <source>
        <dbReference type="Pfam" id="PF18135"/>
    </source>
</evidence>
<dbReference type="Proteomes" id="UP000092691">
    <property type="component" value="Chromosome"/>
</dbReference>
<evidence type="ECO:0000256" key="4">
    <source>
        <dbReference type="ARBA" id="ARBA00022679"/>
    </source>
</evidence>
<evidence type="ECO:0000256" key="3">
    <source>
        <dbReference type="ARBA" id="ARBA00022603"/>
    </source>
</evidence>
<dbReference type="PROSITE" id="PS00092">
    <property type="entry name" value="N6_MTASE"/>
    <property type="match status" value="1"/>
</dbReference>
<reference evidence="10 11" key="1">
    <citation type="submission" date="2016-06" db="EMBL/GenBank/DDBJ databases">
        <title>Microsymbionts genomes from the relict species Vavilovia formosa.</title>
        <authorList>
            <person name="Chirak E."/>
            <person name="Kimeklis A."/>
            <person name="Andronov E."/>
        </authorList>
    </citation>
    <scope>NUCLEOTIDE SEQUENCE [LARGE SCALE GENOMIC DNA]</scope>
    <source>
        <strain evidence="10 11">Vaf10</strain>
    </source>
</reference>
<feature type="domain" description="Type ISP restriction-modification enzyme LLaBIII C-terminal specificity" evidence="9">
    <location>
        <begin position="695"/>
        <end position="1057"/>
    </location>
</feature>
<evidence type="ECO:0000256" key="1">
    <source>
        <dbReference type="ARBA" id="ARBA00006594"/>
    </source>
</evidence>
<comment type="similarity">
    <text evidence="1">Belongs to the N(4)/N(6)-methyltransferase family.</text>
</comment>
<dbReference type="Pfam" id="PF02384">
    <property type="entry name" value="N6_Mtase"/>
    <property type="match status" value="1"/>
</dbReference>
<dbReference type="GO" id="GO:0032259">
    <property type="term" value="P:methylation"/>
    <property type="evidence" value="ECO:0007669"/>
    <property type="project" value="UniProtKB-KW"/>
</dbReference>
<dbReference type="Pfam" id="PF18135">
    <property type="entry name" value="Type_ISP_C"/>
    <property type="match status" value="1"/>
</dbReference>
<dbReference type="EMBL" id="CP016286">
    <property type="protein sequence ID" value="ANP88942.1"/>
    <property type="molecule type" value="Genomic_DNA"/>
</dbReference>
<evidence type="ECO:0000313" key="10">
    <source>
        <dbReference type="EMBL" id="ANP88942.1"/>
    </source>
</evidence>
<organism evidence="10 11">
    <name type="scientific">Rhizobium leguminosarum</name>
    <dbReference type="NCBI Taxonomy" id="384"/>
    <lineage>
        <taxon>Bacteria</taxon>
        <taxon>Pseudomonadati</taxon>
        <taxon>Pseudomonadota</taxon>
        <taxon>Alphaproteobacteria</taxon>
        <taxon>Hyphomicrobiales</taxon>
        <taxon>Rhizobiaceae</taxon>
        <taxon>Rhizobium/Agrobacterium group</taxon>
        <taxon>Rhizobium</taxon>
    </lineage>
</organism>
<comment type="catalytic activity">
    <reaction evidence="6">
        <text>a 2'-deoxyadenosine in DNA + S-adenosyl-L-methionine = an N(6)-methyl-2'-deoxyadenosine in DNA + S-adenosyl-L-homocysteine + H(+)</text>
        <dbReference type="Rhea" id="RHEA:15197"/>
        <dbReference type="Rhea" id="RHEA-COMP:12418"/>
        <dbReference type="Rhea" id="RHEA-COMP:12419"/>
        <dbReference type="ChEBI" id="CHEBI:15378"/>
        <dbReference type="ChEBI" id="CHEBI:57856"/>
        <dbReference type="ChEBI" id="CHEBI:59789"/>
        <dbReference type="ChEBI" id="CHEBI:90615"/>
        <dbReference type="ChEBI" id="CHEBI:90616"/>
        <dbReference type="EC" id="2.1.1.72"/>
    </reaction>
</comment>
<evidence type="ECO:0000313" key="11">
    <source>
        <dbReference type="Proteomes" id="UP000092691"/>
    </source>
</evidence>
<evidence type="ECO:0000256" key="6">
    <source>
        <dbReference type="ARBA" id="ARBA00047942"/>
    </source>
</evidence>
<dbReference type="InterPro" id="IPR003356">
    <property type="entry name" value="DNA_methylase_A-5"/>
</dbReference>
<evidence type="ECO:0000256" key="2">
    <source>
        <dbReference type="ARBA" id="ARBA00011900"/>
    </source>
</evidence>
<dbReference type="GO" id="GO:0009307">
    <property type="term" value="P:DNA restriction-modification system"/>
    <property type="evidence" value="ECO:0007669"/>
    <property type="project" value="UniProtKB-KW"/>
</dbReference>
<dbReference type="PANTHER" id="PTHR33841">
    <property type="entry name" value="DNA METHYLTRANSFERASE YEEA-RELATED"/>
    <property type="match status" value="1"/>
</dbReference>
<dbReference type="Gene3D" id="3.40.50.150">
    <property type="entry name" value="Vaccinia Virus protein VP39"/>
    <property type="match status" value="1"/>
</dbReference>
<dbReference type="InterPro" id="IPR029063">
    <property type="entry name" value="SAM-dependent_MTases_sf"/>
</dbReference>
<protein>
    <recommendedName>
        <fullName evidence="2">site-specific DNA-methyltransferase (adenine-specific)</fullName>
        <ecNumber evidence="2">2.1.1.72</ecNumber>
    </recommendedName>
</protein>
<dbReference type="PRINTS" id="PR00507">
    <property type="entry name" value="N12N6MTFRASE"/>
</dbReference>
<feature type="region of interest" description="Disordered" evidence="7">
    <location>
        <begin position="729"/>
        <end position="766"/>
    </location>
</feature>
<dbReference type="InterPro" id="IPR041635">
    <property type="entry name" value="Type_ISP_LLaBIII_C"/>
</dbReference>
<dbReference type="GO" id="GO:0008170">
    <property type="term" value="F:N-methyltransferase activity"/>
    <property type="evidence" value="ECO:0007669"/>
    <property type="project" value="InterPro"/>
</dbReference>
<keyword evidence="3 10" id="KW-0489">Methyltransferase</keyword>